<accession>A0A9W9ZTF5</accession>
<evidence type="ECO:0000313" key="5">
    <source>
        <dbReference type="Proteomes" id="UP001163046"/>
    </source>
</evidence>
<dbReference type="SUPFAM" id="SSF56204">
    <property type="entry name" value="Hect, E3 ligase catalytic domain"/>
    <property type="match status" value="1"/>
</dbReference>
<dbReference type="EMBL" id="MU825874">
    <property type="protein sequence ID" value="KAJ7387407.1"/>
    <property type="molecule type" value="Genomic_DNA"/>
</dbReference>
<dbReference type="PANTHER" id="PTHR46435:SF1">
    <property type="entry name" value="E3 UBIQUITIN-PROTEIN LIGASE HECTD4-RELATED"/>
    <property type="match status" value="1"/>
</dbReference>
<reference evidence="4" key="1">
    <citation type="submission" date="2023-01" db="EMBL/GenBank/DDBJ databases">
        <title>Genome assembly of the deep-sea coral Lophelia pertusa.</title>
        <authorList>
            <person name="Herrera S."/>
            <person name="Cordes E."/>
        </authorList>
    </citation>
    <scope>NUCLEOTIDE SEQUENCE</scope>
    <source>
        <strain evidence="4">USNM1676648</strain>
        <tissue evidence="4">Polyp</tissue>
    </source>
</reference>
<evidence type="ECO:0000313" key="4">
    <source>
        <dbReference type="EMBL" id="KAJ7387407.1"/>
    </source>
</evidence>
<keyword evidence="5" id="KW-1185">Reference proteome</keyword>
<dbReference type="InterPro" id="IPR035983">
    <property type="entry name" value="Hect_E3_ubiquitin_ligase"/>
</dbReference>
<dbReference type="GO" id="GO:0042593">
    <property type="term" value="P:glucose homeostasis"/>
    <property type="evidence" value="ECO:0007669"/>
    <property type="project" value="TreeGrafter"/>
</dbReference>
<dbReference type="AlphaFoldDB" id="A0A9W9ZTF5"/>
<gene>
    <name evidence="4" type="primary">HECTD4_8</name>
    <name evidence="4" type="ORF">OS493_004401</name>
</gene>
<dbReference type="Gene3D" id="3.30.2160.10">
    <property type="entry name" value="Hect, E3 ligase catalytic domain"/>
    <property type="match status" value="1"/>
</dbReference>
<dbReference type="Gene3D" id="3.90.1750.10">
    <property type="entry name" value="Hect, E3 ligase catalytic domains"/>
    <property type="match status" value="1"/>
</dbReference>
<dbReference type="Gene3D" id="3.30.2410.10">
    <property type="entry name" value="Hect, E3 ligase catalytic domain"/>
    <property type="match status" value="1"/>
</dbReference>
<protein>
    <submittedName>
        <fullName evidence="4">E3 ubiquitin-protein ligase HTD4</fullName>
        <ecNumber evidence="4">2.3.2.26</ecNumber>
    </submittedName>
</protein>
<organism evidence="4 5">
    <name type="scientific">Desmophyllum pertusum</name>
    <dbReference type="NCBI Taxonomy" id="174260"/>
    <lineage>
        <taxon>Eukaryota</taxon>
        <taxon>Metazoa</taxon>
        <taxon>Cnidaria</taxon>
        <taxon>Anthozoa</taxon>
        <taxon>Hexacorallia</taxon>
        <taxon>Scleractinia</taxon>
        <taxon>Caryophylliina</taxon>
        <taxon>Caryophylliidae</taxon>
        <taxon>Desmophyllum</taxon>
    </lineage>
</organism>
<dbReference type="Proteomes" id="UP001163046">
    <property type="component" value="Unassembled WGS sequence"/>
</dbReference>
<sequence>MERAYCLWDMTCSLRGVHTSCLRRWNQNHANWPVTRDHALVLYVDTLCRAWSTTPSRLMPDELLLSLSWILVAKTSINYRVCPSAASGVDLPSSNSPPEVSLDPLEALEADKVSSAGPQFCQAARDISALSSSGLRVKVATGGDPVFPLKVQLRGEQVLGSGGSFRHFMWLMARELQGTHVGLLVPCPSSAANKNKGKFIMKPGPMTYGDEKLLIFFGQLLGIALRSDIPLALDLLPPFWKSLLNLPLDAHDDLRETDILTYNYLRRFSEMESIEEFQTLCFEADLCPYRFVYTSLDGEEVELCTDGANVAVTWENHKSYVRAIRDLRLKELRCESRMAAVRCGLSSVVPLHVLTVMTPLDMEIRTCGQPSLDLGFLKAHTSYVAGVKDTDVHIEYFWNSMESFSQDQLRKFVKFACNQERLPSRCTCQDGNPHTADVHVPPYPMKIGPPDGRGPSDARYIRVETCMFMVKLPQYSTQEIMTEKLLYAINCREDPLTDIT</sequence>
<dbReference type="Pfam" id="PF00632">
    <property type="entry name" value="HECT"/>
    <property type="match status" value="1"/>
</dbReference>
<keyword evidence="4" id="KW-0012">Acyltransferase</keyword>
<dbReference type="OrthoDB" id="5986060at2759"/>
<dbReference type="PROSITE" id="PS50237">
    <property type="entry name" value="HECT"/>
    <property type="match status" value="1"/>
</dbReference>
<evidence type="ECO:0000256" key="1">
    <source>
        <dbReference type="ARBA" id="ARBA00022786"/>
    </source>
</evidence>
<keyword evidence="4" id="KW-0808">Transferase</keyword>
<keyword evidence="1 2" id="KW-0833">Ubl conjugation pathway</keyword>
<dbReference type="EC" id="2.3.2.26" evidence="4"/>
<evidence type="ECO:0000259" key="3">
    <source>
        <dbReference type="PROSITE" id="PS50237"/>
    </source>
</evidence>
<dbReference type="SMART" id="SM00119">
    <property type="entry name" value="HECTc"/>
    <property type="match status" value="1"/>
</dbReference>
<comment type="caution">
    <text evidence="4">The sequence shown here is derived from an EMBL/GenBank/DDBJ whole genome shotgun (WGS) entry which is preliminary data.</text>
</comment>
<dbReference type="InterPro" id="IPR000569">
    <property type="entry name" value="HECT_dom"/>
</dbReference>
<dbReference type="GO" id="GO:0061630">
    <property type="term" value="F:ubiquitin protein ligase activity"/>
    <property type="evidence" value="ECO:0007669"/>
    <property type="project" value="UniProtKB-EC"/>
</dbReference>
<feature type="active site" description="Glycyl thioester intermediate" evidence="2">
    <location>
        <position position="466"/>
    </location>
</feature>
<proteinExistence type="predicted"/>
<dbReference type="PANTHER" id="PTHR46435">
    <property type="entry name" value="E3 UBIQUITIN-PROTEIN LIGASE HECTD4-RELATED"/>
    <property type="match status" value="1"/>
</dbReference>
<feature type="domain" description="HECT" evidence="3">
    <location>
        <begin position="149"/>
        <end position="490"/>
    </location>
</feature>
<name>A0A9W9ZTF5_9CNID</name>
<evidence type="ECO:0000256" key="2">
    <source>
        <dbReference type="PROSITE-ProRule" id="PRU00104"/>
    </source>
</evidence>
<dbReference type="InterPro" id="IPR043366">
    <property type="entry name" value="HECTD4"/>
</dbReference>